<evidence type="ECO:0000256" key="1">
    <source>
        <dbReference type="SAM" id="Coils"/>
    </source>
</evidence>
<feature type="region of interest" description="Disordered" evidence="2">
    <location>
        <begin position="1"/>
        <end position="44"/>
    </location>
</feature>
<sequence>MKRGGNVTFAHKRGRGQGSSRPRASEAKKKAPNEKAKSTKPTAKTSGTLFAQCDGFVALGEENARHRKTVNFCQTQREAFQQHIEYLEQQLDNNPRDLEDHKKLIQLADEYAHGSYPQELDAIATEMKRIQKTSLEVKEVLDLYRQLDTAELSTEVRVKFDEAKEQCESALRDLLHGEGGLARTDVDSVDSPMSEISKECAELKVKNQHLEKLVDEKNAEIEQMRKERDE</sequence>
<keyword evidence="1" id="KW-0175">Coiled coil</keyword>
<feature type="coiled-coil region" evidence="1">
    <location>
        <begin position="193"/>
        <end position="230"/>
    </location>
</feature>
<dbReference type="EMBL" id="MU006229">
    <property type="protein sequence ID" value="KAF2824831.1"/>
    <property type="molecule type" value="Genomic_DNA"/>
</dbReference>
<reference evidence="3" key="1">
    <citation type="journal article" date="2020" name="Stud. Mycol.">
        <title>101 Dothideomycetes genomes: a test case for predicting lifestyles and emergence of pathogens.</title>
        <authorList>
            <person name="Haridas S."/>
            <person name="Albert R."/>
            <person name="Binder M."/>
            <person name="Bloem J."/>
            <person name="Labutti K."/>
            <person name="Salamov A."/>
            <person name="Andreopoulos B."/>
            <person name="Baker S."/>
            <person name="Barry K."/>
            <person name="Bills G."/>
            <person name="Bluhm B."/>
            <person name="Cannon C."/>
            <person name="Castanera R."/>
            <person name="Culley D."/>
            <person name="Daum C."/>
            <person name="Ezra D."/>
            <person name="Gonzalez J."/>
            <person name="Henrissat B."/>
            <person name="Kuo A."/>
            <person name="Liang C."/>
            <person name="Lipzen A."/>
            <person name="Lutzoni F."/>
            <person name="Magnuson J."/>
            <person name="Mondo S."/>
            <person name="Nolan M."/>
            <person name="Ohm R."/>
            <person name="Pangilinan J."/>
            <person name="Park H.-J."/>
            <person name="Ramirez L."/>
            <person name="Alfaro M."/>
            <person name="Sun H."/>
            <person name="Tritt A."/>
            <person name="Yoshinaga Y."/>
            <person name="Zwiers L.-H."/>
            <person name="Turgeon B."/>
            <person name="Goodwin S."/>
            <person name="Spatafora J."/>
            <person name="Crous P."/>
            <person name="Grigoriev I."/>
        </authorList>
    </citation>
    <scope>NUCLEOTIDE SEQUENCE</scope>
    <source>
        <strain evidence="3">CBS 113818</strain>
    </source>
</reference>
<organism evidence="3 4">
    <name type="scientific">Ophiobolus disseminans</name>
    <dbReference type="NCBI Taxonomy" id="1469910"/>
    <lineage>
        <taxon>Eukaryota</taxon>
        <taxon>Fungi</taxon>
        <taxon>Dikarya</taxon>
        <taxon>Ascomycota</taxon>
        <taxon>Pezizomycotina</taxon>
        <taxon>Dothideomycetes</taxon>
        <taxon>Pleosporomycetidae</taxon>
        <taxon>Pleosporales</taxon>
        <taxon>Pleosporineae</taxon>
        <taxon>Phaeosphaeriaceae</taxon>
        <taxon>Ophiobolus</taxon>
    </lineage>
</organism>
<proteinExistence type="predicted"/>
<feature type="compositionally biased region" description="Basic and acidic residues" evidence="2">
    <location>
        <begin position="23"/>
        <end position="37"/>
    </location>
</feature>
<name>A0A6A6ZUT3_9PLEO</name>
<keyword evidence="4" id="KW-1185">Reference proteome</keyword>
<evidence type="ECO:0000256" key="2">
    <source>
        <dbReference type="SAM" id="MobiDB-lite"/>
    </source>
</evidence>
<gene>
    <name evidence="3" type="ORF">CC86DRAFT_371343</name>
</gene>
<evidence type="ECO:0000313" key="3">
    <source>
        <dbReference type="EMBL" id="KAF2824831.1"/>
    </source>
</evidence>
<evidence type="ECO:0000313" key="4">
    <source>
        <dbReference type="Proteomes" id="UP000799424"/>
    </source>
</evidence>
<dbReference type="AlphaFoldDB" id="A0A6A6ZUT3"/>
<dbReference type="Proteomes" id="UP000799424">
    <property type="component" value="Unassembled WGS sequence"/>
</dbReference>
<protein>
    <submittedName>
        <fullName evidence="3">Uncharacterized protein</fullName>
    </submittedName>
</protein>
<accession>A0A6A6ZUT3</accession>